<dbReference type="PROSITE" id="PS51336">
    <property type="entry name" value="DM10"/>
    <property type="match status" value="1"/>
</dbReference>
<evidence type="ECO:0000256" key="1">
    <source>
        <dbReference type="ARBA" id="ARBA00004430"/>
    </source>
</evidence>
<keyword evidence="8" id="KW-1185">Reference proteome</keyword>
<keyword evidence="2" id="KW-0963">Cytoplasm</keyword>
<comment type="similarity">
    <text evidence="5">Belongs to the NDK family.</text>
</comment>
<proteinExistence type="inferred from homology"/>
<dbReference type="PANTHER" id="PTHR43109:SF2">
    <property type="entry name" value="NUCLEOSIDE DIPHOSPHATE KINASE 7"/>
    <property type="match status" value="1"/>
</dbReference>
<name>A0A8S3WT84_PARAO</name>
<evidence type="ECO:0000313" key="8">
    <source>
        <dbReference type="Proteomes" id="UP000691718"/>
    </source>
</evidence>
<protein>
    <submittedName>
        <fullName evidence="7">(apollo) hypothetical protein</fullName>
    </submittedName>
</protein>
<evidence type="ECO:0000256" key="4">
    <source>
        <dbReference type="ARBA" id="ARBA00023273"/>
    </source>
</evidence>
<evidence type="ECO:0000313" key="7">
    <source>
        <dbReference type="EMBL" id="CAG4978348.1"/>
    </source>
</evidence>
<dbReference type="AlphaFoldDB" id="A0A8S3WT84"/>
<dbReference type="Proteomes" id="UP000691718">
    <property type="component" value="Unassembled WGS sequence"/>
</dbReference>
<dbReference type="PANTHER" id="PTHR43109">
    <property type="entry name" value="NUCLEOSIDE DIPHOSPHATE KINASE 7"/>
    <property type="match status" value="1"/>
</dbReference>
<organism evidence="7 8">
    <name type="scientific">Parnassius apollo</name>
    <name type="common">Apollo butterfly</name>
    <name type="synonym">Papilio apollo</name>
    <dbReference type="NCBI Taxonomy" id="110799"/>
    <lineage>
        <taxon>Eukaryota</taxon>
        <taxon>Metazoa</taxon>
        <taxon>Ecdysozoa</taxon>
        <taxon>Arthropoda</taxon>
        <taxon>Hexapoda</taxon>
        <taxon>Insecta</taxon>
        <taxon>Pterygota</taxon>
        <taxon>Neoptera</taxon>
        <taxon>Endopterygota</taxon>
        <taxon>Lepidoptera</taxon>
        <taxon>Glossata</taxon>
        <taxon>Ditrysia</taxon>
        <taxon>Papilionoidea</taxon>
        <taxon>Papilionidae</taxon>
        <taxon>Parnassiinae</taxon>
        <taxon>Parnassini</taxon>
        <taxon>Parnassius</taxon>
        <taxon>Parnassius</taxon>
    </lineage>
</organism>
<sequence>MYDLKNRKTFVRRVKVNGITLDNFYIGCTLYILGRLVKIVDFACENTRKLLHKDVQVTFVMIKPLPTSIVGKIVNHFFENDLRVTKIKKARLTAEDINTLYRSFIADPKFPFLLEHLNGQLVFGMELVGKDAVSNCLKIIGDPDPVKAEPGTIRALYGTDLVRNCVHTSSNPEAALQVILEIIGKQEGDRYNWNNVGDIGLIKGIPRYYVPKPGAKRYKKYDDQVIKQALDEIALTNNSLSAVAEKYNIAKSVLCRHKNREMKLHGRPTALTKDEAVIGVTH</sequence>
<gene>
    <name evidence="7" type="ORF">PAPOLLO_LOCUS9627</name>
</gene>
<evidence type="ECO:0000256" key="2">
    <source>
        <dbReference type="ARBA" id="ARBA00022490"/>
    </source>
</evidence>
<evidence type="ECO:0000259" key="6">
    <source>
        <dbReference type="PROSITE" id="PS51336"/>
    </source>
</evidence>
<accession>A0A8S3WT84</accession>
<reference evidence="7" key="1">
    <citation type="submission" date="2021-04" db="EMBL/GenBank/DDBJ databases">
        <authorList>
            <person name="Tunstrom K."/>
        </authorList>
    </citation>
    <scope>NUCLEOTIDE SEQUENCE</scope>
</reference>
<dbReference type="EMBL" id="CAJQZP010000693">
    <property type="protein sequence ID" value="CAG4978348.1"/>
    <property type="molecule type" value="Genomic_DNA"/>
</dbReference>
<feature type="domain" description="DM10" evidence="6">
    <location>
        <begin position="1"/>
        <end position="55"/>
    </location>
</feature>
<dbReference type="GO" id="GO:0005879">
    <property type="term" value="C:axonemal microtubule"/>
    <property type="evidence" value="ECO:0007669"/>
    <property type="project" value="TreeGrafter"/>
</dbReference>
<evidence type="ECO:0000256" key="3">
    <source>
        <dbReference type="ARBA" id="ARBA00023212"/>
    </source>
</evidence>
<dbReference type="Pfam" id="PF00334">
    <property type="entry name" value="NDK"/>
    <property type="match status" value="1"/>
</dbReference>
<keyword evidence="4" id="KW-0966">Cell projection</keyword>
<comment type="caution">
    <text evidence="5">Lacks conserved residue(s) required for the propagation of feature annotation.</text>
</comment>
<comment type="subcellular location">
    <subcellularLocation>
        <location evidence="1">Cytoplasm</location>
        <location evidence="1">Cytoskeleton</location>
        <location evidence="1">Cilium axoneme</location>
    </subcellularLocation>
</comment>
<comment type="caution">
    <text evidence="7">The sequence shown here is derived from an EMBL/GenBank/DDBJ whole genome shotgun (WGS) entry which is preliminary data.</text>
</comment>
<dbReference type="SMART" id="SM00562">
    <property type="entry name" value="NDK"/>
    <property type="match status" value="1"/>
</dbReference>
<dbReference type="OrthoDB" id="270127at2759"/>
<dbReference type="InterPro" id="IPR034907">
    <property type="entry name" value="NDK-like_dom"/>
</dbReference>
<dbReference type="InterPro" id="IPR006602">
    <property type="entry name" value="DM10_dom"/>
</dbReference>
<dbReference type="PROSITE" id="PS51374">
    <property type="entry name" value="NDPK_LIKE"/>
    <property type="match status" value="1"/>
</dbReference>
<keyword evidence="3" id="KW-0206">Cytoskeleton</keyword>
<evidence type="ECO:0000256" key="5">
    <source>
        <dbReference type="PROSITE-ProRule" id="PRU00706"/>
    </source>
</evidence>